<keyword evidence="4" id="KW-1185">Reference proteome</keyword>
<dbReference type="InterPro" id="IPR008826">
    <property type="entry name" value="Se-bd"/>
</dbReference>
<dbReference type="PANTHER" id="PTHR23300:SF3">
    <property type="entry name" value="SELENIUM-BINDING PROTEIN-RELATED"/>
    <property type="match status" value="1"/>
</dbReference>
<organism evidence="3 4">
    <name type="scientific">Trichostrongylus colubriformis</name>
    <name type="common">Black scour worm</name>
    <dbReference type="NCBI Taxonomy" id="6319"/>
    <lineage>
        <taxon>Eukaryota</taxon>
        <taxon>Metazoa</taxon>
        <taxon>Ecdysozoa</taxon>
        <taxon>Nematoda</taxon>
        <taxon>Chromadorea</taxon>
        <taxon>Rhabditida</taxon>
        <taxon>Rhabditina</taxon>
        <taxon>Rhabditomorpha</taxon>
        <taxon>Strongyloidea</taxon>
        <taxon>Trichostrongylidae</taxon>
        <taxon>Trichostrongylus</taxon>
    </lineage>
</organism>
<sequence>MTLNMPPNYEDNEKRKVVEKIAPEHSSYNYEFTKQVQEKLAVLNCPHSVGFHADRLVIVDLEEGSDTYCKVVSTLSFPDVGDEPGRINWTRSAANLQAVSNVPRTHMVVPCMNSDRVYIVEIDNVDMKIVKTIDPERLKHYDMSCPYAVHVLPLKGAPVHIATIGDNHGHGKGDFLLIDRNSFEIRERHNRGGFYGFGGDFSFQTRRNLLITCEWGHPRLFRNGFTRSDIENVSESFGSQLHVWQISPCKLKESIELGPFDGCLTTTVRFLHNPECNHAFACSAIGSSVFHLHMNSLTERWSADKVFQVDAVQVENWLTSEMPALLTDLVISMDDRFAYVAGWLHGCIWQLDISDPFRTSVLNMVIVGGLLGGAIDATLKSPTAYHGDRSHKFSFYCGGPPPAAKTTVRGTVFRGGPALLQLSLDGKRLYVSNSFYKQWDSQFYPDLIANGGQIVRIDITDKMEISDTFLIDLANMEGGPYLARDLRFFTGDSTSDNFL</sequence>
<keyword evidence="2" id="KW-0711">Selenium</keyword>
<dbReference type="GO" id="GO:0008430">
    <property type="term" value="F:selenium binding"/>
    <property type="evidence" value="ECO:0007669"/>
    <property type="project" value="InterPro"/>
</dbReference>
<dbReference type="PANTHER" id="PTHR23300">
    <property type="entry name" value="METHANETHIOL OXIDASE"/>
    <property type="match status" value="1"/>
</dbReference>
<dbReference type="EMBL" id="WIXE01014660">
    <property type="protein sequence ID" value="KAK5974109.1"/>
    <property type="molecule type" value="Genomic_DNA"/>
</dbReference>
<proteinExistence type="inferred from homology"/>
<dbReference type="Proteomes" id="UP001331761">
    <property type="component" value="Unassembled WGS sequence"/>
</dbReference>
<comment type="similarity">
    <text evidence="1">Belongs to the selenium-binding protein family.</text>
</comment>
<reference evidence="3 4" key="1">
    <citation type="submission" date="2019-10" db="EMBL/GenBank/DDBJ databases">
        <title>Assembly and Annotation for the nematode Trichostrongylus colubriformis.</title>
        <authorList>
            <person name="Martin J."/>
        </authorList>
    </citation>
    <scope>NUCLEOTIDE SEQUENCE [LARGE SCALE GENOMIC DNA]</scope>
    <source>
        <strain evidence="3">G859</strain>
        <tissue evidence="3">Whole worm</tissue>
    </source>
</reference>
<accession>A0AAN8FDC9</accession>
<comment type="caution">
    <text evidence="3">The sequence shown here is derived from an EMBL/GenBank/DDBJ whole genome shotgun (WGS) entry which is preliminary data.</text>
</comment>
<evidence type="ECO:0000313" key="4">
    <source>
        <dbReference type="Proteomes" id="UP001331761"/>
    </source>
</evidence>
<name>A0AAN8FDC9_TRICO</name>
<dbReference type="SUPFAM" id="SSF75011">
    <property type="entry name" value="3-carboxy-cis,cis-mucoante lactonizing enzyme"/>
    <property type="match status" value="1"/>
</dbReference>
<evidence type="ECO:0000256" key="1">
    <source>
        <dbReference type="ARBA" id="ARBA00005606"/>
    </source>
</evidence>
<protein>
    <submittedName>
        <fullName evidence="3">Selenium binding protein</fullName>
    </submittedName>
</protein>
<gene>
    <name evidence="3" type="ORF">GCK32_005249</name>
</gene>
<dbReference type="Pfam" id="PF05694">
    <property type="entry name" value="SBP56"/>
    <property type="match status" value="1"/>
</dbReference>
<dbReference type="AlphaFoldDB" id="A0AAN8FDC9"/>
<evidence type="ECO:0000256" key="2">
    <source>
        <dbReference type="ARBA" id="ARBA00023266"/>
    </source>
</evidence>
<evidence type="ECO:0000313" key="3">
    <source>
        <dbReference type="EMBL" id="KAK5974109.1"/>
    </source>
</evidence>